<dbReference type="PATRIC" id="fig|1333534.5.peg.990"/>
<accession>A0A0F7FF93</accession>
<evidence type="ECO:0000313" key="2">
    <source>
        <dbReference type="Proteomes" id="UP000034189"/>
    </source>
</evidence>
<evidence type="ECO:0000313" key="1">
    <source>
        <dbReference type="EMBL" id="AKG37598.1"/>
    </source>
</evidence>
<reference evidence="1 2" key="1">
    <citation type="submission" date="2015-03" db="EMBL/GenBank/DDBJ databases">
        <authorList>
            <person name="Abdul Halim M."/>
        </authorList>
    </citation>
    <scope>NUCLEOTIDE SEQUENCE [LARGE SCALE GENOMIC DNA]</scope>
    <source>
        <strain evidence="1 2">ATCC 35681</strain>
    </source>
</reference>
<gene>
    <name evidence="1" type="ORF">VK70_04520</name>
</gene>
<dbReference type="RefSeq" id="WP_025697159.1">
    <property type="nucleotide sequence ID" value="NZ_ASQQ01000495.1"/>
</dbReference>
<reference evidence="1 2" key="2">
    <citation type="journal article" date="2016" name="Genome Announc.">
        <title>Genome Sequence of a Gram-Positive Diazotroph, Paenibacillus durus Type Strain ATCC 35681.</title>
        <authorList>
            <person name="Halim M.A."/>
            <person name="Rahman A.Y."/>
            <person name="Sim K.S."/>
            <person name="Yam H.C."/>
            <person name="Rahim A.A."/>
            <person name="Ghazali A.H."/>
            <person name="Najimudin N."/>
        </authorList>
    </citation>
    <scope>NUCLEOTIDE SEQUENCE [LARGE SCALE GENOMIC DNA]</scope>
    <source>
        <strain evidence="1 2">ATCC 35681</strain>
    </source>
</reference>
<dbReference type="OrthoDB" id="2916757at2"/>
<dbReference type="InterPro" id="IPR028957">
    <property type="entry name" value="Imm50"/>
</dbReference>
<name>A0A0F7FF93_PAEDU</name>
<dbReference type="Proteomes" id="UP000034189">
    <property type="component" value="Chromosome"/>
</dbReference>
<dbReference type="Pfam" id="PF15594">
    <property type="entry name" value="Imm50"/>
    <property type="match status" value="1"/>
</dbReference>
<evidence type="ECO:0008006" key="3">
    <source>
        <dbReference type="Google" id="ProtNLM"/>
    </source>
</evidence>
<organism evidence="1 2">
    <name type="scientific">Paenibacillus durus ATCC 35681</name>
    <dbReference type="NCBI Taxonomy" id="1333534"/>
    <lineage>
        <taxon>Bacteria</taxon>
        <taxon>Bacillati</taxon>
        <taxon>Bacillota</taxon>
        <taxon>Bacilli</taxon>
        <taxon>Bacillales</taxon>
        <taxon>Paenibacillaceae</taxon>
        <taxon>Paenibacillus</taxon>
    </lineage>
</organism>
<dbReference type="EMBL" id="CP011114">
    <property type="protein sequence ID" value="AKG37598.1"/>
    <property type="molecule type" value="Genomic_DNA"/>
</dbReference>
<dbReference type="HOGENOM" id="CLU_124315_0_0_9"/>
<sequence length="130" mass="14750">MLNQARIMNPESLVSIFGKVPEFCGSELLDVQLRRDGPTLFVRFMTNEPVLTKPKRWDKWDVIYIEFSFFAVRDLIVNGLGTENIVKKFEITDGGEGAILQIICENPMQITCSFDWARVEQISPGLVGLP</sequence>
<proteinExistence type="predicted"/>
<protein>
    <recommendedName>
        <fullName evidence="3">Immunity protein 50</fullName>
    </recommendedName>
</protein>
<dbReference type="AlphaFoldDB" id="A0A0F7FF93"/>